<evidence type="ECO:0000256" key="3">
    <source>
        <dbReference type="ARBA" id="ARBA00004496"/>
    </source>
</evidence>
<evidence type="ECO:0000256" key="4">
    <source>
        <dbReference type="ARBA" id="ARBA00012483"/>
    </source>
</evidence>
<dbReference type="SUPFAM" id="SSF90229">
    <property type="entry name" value="CCCH zinc finger"/>
    <property type="match status" value="2"/>
</dbReference>
<dbReference type="Pfam" id="PF00642">
    <property type="entry name" value="zf-CCCH"/>
    <property type="match status" value="1"/>
</dbReference>
<keyword evidence="15" id="KW-1185">Reference proteome</keyword>
<dbReference type="PANTHER" id="PTHR11224:SF17">
    <property type="entry name" value="E3 UBIQUITIN-PROTEIN LIGASE MAKORIN-2"/>
    <property type="match status" value="1"/>
</dbReference>
<evidence type="ECO:0000256" key="1">
    <source>
        <dbReference type="ARBA" id="ARBA00000900"/>
    </source>
</evidence>
<dbReference type="InterPro" id="IPR045072">
    <property type="entry name" value="MKRN-like"/>
</dbReference>
<dbReference type="Gene3D" id="4.10.1000.10">
    <property type="entry name" value="Zinc finger, CCCH-type"/>
    <property type="match status" value="1"/>
</dbReference>
<keyword evidence="8 12" id="KW-0863">Zinc-finger</keyword>
<evidence type="ECO:0000256" key="10">
    <source>
        <dbReference type="ARBA" id="ARBA00022833"/>
    </source>
</evidence>
<dbReference type="EC" id="2.3.2.27" evidence="4"/>
<evidence type="ECO:0000256" key="6">
    <source>
        <dbReference type="ARBA" id="ARBA00022723"/>
    </source>
</evidence>
<dbReference type="PANTHER" id="PTHR11224">
    <property type="entry name" value="MAKORIN-RELATED"/>
    <property type="match status" value="1"/>
</dbReference>
<comment type="subcellular location">
    <subcellularLocation>
        <location evidence="3">Cytoplasm</location>
    </subcellularLocation>
    <subcellularLocation>
        <location evidence="2">Nucleus</location>
    </subcellularLocation>
</comment>
<protein>
    <recommendedName>
        <fullName evidence="4">RING-type E3 ubiquitin transferase</fullName>
        <ecNumber evidence="4">2.3.2.27</ecNumber>
    </recommendedName>
</protein>
<proteinExistence type="predicted"/>
<organism evidence="14 15">
    <name type="scientific">Pipistrellus nathusii</name>
    <name type="common">Nathusius' pipistrelle</name>
    <dbReference type="NCBI Taxonomy" id="59473"/>
    <lineage>
        <taxon>Eukaryota</taxon>
        <taxon>Metazoa</taxon>
        <taxon>Chordata</taxon>
        <taxon>Craniata</taxon>
        <taxon>Vertebrata</taxon>
        <taxon>Euteleostomi</taxon>
        <taxon>Mammalia</taxon>
        <taxon>Eutheria</taxon>
        <taxon>Laurasiatheria</taxon>
        <taxon>Chiroptera</taxon>
        <taxon>Yangochiroptera</taxon>
        <taxon>Vespertilionidae</taxon>
        <taxon>Pipistrellus</taxon>
    </lineage>
</organism>
<dbReference type="SMART" id="SM00356">
    <property type="entry name" value="ZnF_C3H1"/>
    <property type="match status" value="2"/>
</dbReference>
<evidence type="ECO:0000256" key="9">
    <source>
        <dbReference type="ARBA" id="ARBA00022786"/>
    </source>
</evidence>
<dbReference type="Proteomes" id="UP001314169">
    <property type="component" value="Chromosome 1"/>
</dbReference>
<evidence type="ECO:0000259" key="13">
    <source>
        <dbReference type="PROSITE" id="PS50103"/>
    </source>
</evidence>
<feature type="zinc finger region" description="C3H1-type" evidence="12">
    <location>
        <begin position="31"/>
        <end position="58"/>
    </location>
</feature>
<comment type="catalytic activity">
    <reaction evidence="1">
        <text>S-ubiquitinyl-[E2 ubiquitin-conjugating enzyme]-L-cysteine + [acceptor protein]-L-lysine = [E2 ubiquitin-conjugating enzyme]-L-cysteine + N(6)-ubiquitinyl-[acceptor protein]-L-lysine.</text>
        <dbReference type="EC" id="2.3.2.27"/>
    </reaction>
</comment>
<sequence length="191" mass="20864">MSTKQVTCRYFMHGMCREGNQCLFSHDLANSKPSTICNYYQKGDCAYGTRCRYDHTRPSAAAGGAVGSMPHSVPFPGFHSPHPPSDLTAPIVKTNLQEPGKHEKRTLVLRDRNLCGMDEEKACPSVVNNPGGSDAQNSPEMRPNSYLDAIWSGLDYLEANSSYSREEQLCPYAAAGECALGMPCLPAWGNV</sequence>
<dbReference type="EMBL" id="OY882858">
    <property type="protein sequence ID" value="CAK6432768.1"/>
    <property type="molecule type" value="Genomic_DNA"/>
</dbReference>
<evidence type="ECO:0000313" key="14">
    <source>
        <dbReference type="EMBL" id="CAK6432768.1"/>
    </source>
</evidence>
<feature type="domain" description="C3H1-type" evidence="13">
    <location>
        <begin position="31"/>
        <end position="58"/>
    </location>
</feature>
<accession>A0ABN9Z382</accession>
<dbReference type="InterPro" id="IPR036855">
    <property type="entry name" value="Znf_CCCH_sf"/>
</dbReference>
<evidence type="ECO:0000256" key="5">
    <source>
        <dbReference type="ARBA" id="ARBA00022490"/>
    </source>
</evidence>
<evidence type="ECO:0000256" key="7">
    <source>
        <dbReference type="ARBA" id="ARBA00022737"/>
    </source>
</evidence>
<evidence type="ECO:0000256" key="2">
    <source>
        <dbReference type="ARBA" id="ARBA00004123"/>
    </source>
</evidence>
<evidence type="ECO:0000313" key="15">
    <source>
        <dbReference type="Proteomes" id="UP001314169"/>
    </source>
</evidence>
<evidence type="ECO:0000256" key="11">
    <source>
        <dbReference type="ARBA" id="ARBA00023242"/>
    </source>
</evidence>
<feature type="zinc finger region" description="C3H1-type" evidence="12">
    <location>
        <begin position="2"/>
        <end position="29"/>
    </location>
</feature>
<keyword evidence="7" id="KW-0677">Repeat</keyword>
<reference evidence="14" key="1">
    <citation type="submission" date="2023-12" db="EMBL/GenBank/DDBJ databases">
        <authorList>
            <person name="Brown T."/>
        </authorList>
    </citation>
    <scope>NUCLEOTIDE SEQUENCE</scope>
</reference>
<keyword evidence="6 12" id="KW-0479">Metal-binding</keyword>
<feature type="domain" description="C3H1-type" evidence="13">
    <location>
        <begin position="2"/>
        <end position="29"/>
    </location>
</feature>
<dbReference type="InterPro" id="IPR000571">
    <property type="entry name" value="Znf_CCCH"/>
</dbReference>
<dbReference type="Gene3D" id="1.20.120.1350">
    <property type="entry name" value="Pneumovirus matrix protein 2 (M2), zinc-binding domain"/>
    <property type="match status" value="1"/>
</dbReference>
<evidence type="ECO:0000256" key="12">
    <source>
        <dbReference type="PROSITE-ProRule" id="PRU00723"/>
    </source>
</evidence>
<keyword evidence="9" id="KW-0833">Ubl conjugation pathway</keyword>
<gene>
    <name evidence="14" type="ORF">MPIPNATIZW_LOCUS1074</name>
</gene>
<name>A0ABN9Z382_PIPNA</name>
<dbReference type="PROSITE" id="PS50103">
    <property type="entry name" value="ZF_C3H1"/>
    <property type="match status" value="2"/>
</dbReference>
<keyword evidence="11" id="KW-0539">Nucleus</keyword>
<evidence type="ECO:0000256" key="8">
    <source>
        <dbReference type="ARBA" id="ARBA00022771"/>
    </source>
</evidence>
<keyword evidence="10 12" id="KW-0862">Zinc</keyword>
<keyword evidence="5" id="KW-0963">Cytoplasm</keyword>